<comment type="caution">
    <text evidence="9">The sequence shown here is derived from an EMBL/GenBank/DDBJ whole genome shotgun (WGS) entry which is preliminary data.</text>
</comment>
<dbReference type="GO" id="GO:0005524">
    <property type="term" value="F:ATP binding"/>
    <property type="evidence" value="ECO:0007669"/>
    <property type="project" value="UniProtKB-KW"/>
</dbReference>
<feature type="domain" description="ABC transporter" evidence="8">
    <location>
        <begin position="7"/>
        <end position="256"/>
    </location>
</feature>
<evidence type="ECO:0000313" key="10">
    <source>
        <dbReference type="Proteomes" id="UP000003573"/>
    </source>
</evidence>
<reference evidence="9 10" key="1">
    <citation type="journal article" date="2014" name="Int. J. Syst. Evol. Microbiol.">
        <title>Phylogenomics and the dynamic genome evolution of the genus Streptococcus.</title>
        <authorList>
            <consortium name="The Broad Institute Genome Sequencing Platform"/>
            <person name="Richards V.P."/>
            <person name="Palmer S.R."/>
            <person name="Pavinski Bitar P.D."/>
            <person name="Qin X."/>
            <person name="Weinstock G.M."/>
            <person name="Highlander S.K."/>
            <person name="Town C.D."/>
            <person name="Burne R.A."/>
            <person name="Stanhope M.J."/>
        </authorList>
    </citation>
    <scope>NUCLEOTIDE SEQUENCE [LARGE SCALE GENOMIC DNA]</scope>
    <source>
        <strain evidence="9 10">NCTC 11558</strain>
    </source>
</reference>
<dbReference type="SMART" id="SM00382">
    <property type="entry name" value="AAA"/>
    <property type="match status" value="1"/>
</dbReference>
<evidence type="ECO:0000256" key="1">
    <source>
        <dbReference type="ARBA" id="ARBA00004202"/>
    </source>
</evidence>
<gene>
    <name evidence="9" type="primary">oppD</name>
    <name evidence="9" type="ORF">STRMA_1836</name>
</gene>
<dbReference type="InterPro" id="IPR003593">
    <property type="entry name" value="AAA+_ATPase"/>
</dbReference>
<dbReference type="GO" id="GO:0016887">
    <property type="term" value="F:ATP hydrolysis activity"/>
    <property type="evidence" value="ECO:0007669"/>
    <property type="project" value="InterPro"/>
</dbReference>
<dbReference type="Pfam" id="PF08352">
    <property type="entry name" value="oligo_HPY"/>
    <property type="match status" value="1"/>
</dbReference>
<dbReference type="AlphaFoldDB" id="G5JW95"/>
<evidence type="ECO:0000256" key="4">
    <source>
        <dbReference type="ARBA" id="ARBA00022475"/>
    </source>
</evidence>
<dbReference type="NCBIfam" id="TIGR01727">
    <property type="entry name" value="oligo_HPY"/>
    <property type="match status" value="1"/>
</dbReference>
<proteinExistence type="inferred from homology"/>
<dbReference type="GO" id="GO:0005886">
    <property type="term" value="C:plasma membrane"/>
    <property type="evidence" value="ECO:0007669"/>
    <property type="project" value="UniProtKB-SubCell"/>
</dbReference>
<name>G5JW95_9STRE</name>
<keyword evidence="6 9" id="KW-0067">ATP-binding</keyword>
<dbReference type="Proteomes" id="UP000003573">
    <property type="component" value="Unassembled WGS sequence"/>
</dbReference>
<dbReference type="PROSITE" id="PS50893">
    <property type="entry name" value="ABC_TRANSPORTER_2"/>
    <property type="match status" value="1"/>
</dbReference>
<evidence type="ECO:0000313" key="9">
    <source>
        <dbReference type="EMBL" id="EHJ52578.1"/>
    </source>
</evidence>
<keyword evidence="3" id="KW-0813">Transport</keyword>
<evidence type="ECO:0000256" key="7">
    <source>
        <dbReference type="ARBA" id="ARBA00023136"/>
    </source>
</evidence>
<evidence type="ECO:0000256" key="3">
    <source>
        <dbReference type="ARBA" id="ARBA00022448"/>
    </source>
</evidence>
<keyword evidence="4" id="KW-1003">Cell membrane</keyword>
<dbReference type="InterPro" id="IPR013563">
    <property type="entry name" value="Oligopep_ABC_C"/>
</dbReference>
<dbReference type="SUPFAM" id="SSF52540">
    <property type="entry name" value="P-loop containing nucleoside triphosphate hydrolases"/>
    <property type="match status" value="1"/>
</dbReference>
<dbReference type="GO" id="GO:0015833">
    <property type="term" value="P:peptide transport"/>
    <property type="evidence" value="ECO:0007669"/>
    <property type="project" value="InterPro"/>
</dbReference>
<keyword evidence="5" id="KW-0547">Nucleotide-binding</keyword>
<keyword evidence="10" id="KW-1185">Reference proteome</keyword>
<dbReference type="EMBL" id="AEUW02000001">
    <property type="protein sequence ID" value="EHJ52578.1"/>
    <property type="molecule type" value="Genomic_DNA"/>
</dbReference>
<keyword evidence="7" id="KW-0472">Membrane</keyword>
<dbReference type="eggNOG" id="COG0444">
    <property type="taxonomic scope" value="Bacteria"/>
</dbReference>
<dbReference type="InterPro" id="IPR027417">
    <property type="entry name" value="P-loop_NTPase"/>
</dbReference>
<comment type="similarity">
    <text evidence="2">Belongs to the ABC transporter superfamily.</text>
</comment>
<dbReference type="InterPro" id="IPR003439">
    <property type="entry name" value="ABC_transporter-like_ATP-bd"/>
</dbReference>
<organism evidence="9 10">
    <name type="scientific">Streptococcus macacae NCTC 11558</name>
    <dbReference type="NCBI Taxonomy" id="764298"/>
    <lineage>
        <taxon>Bacteria</taxon>
        <taxon>Bacillati</taxon>
        <taxon>Bacillota</taxon>
        <taxon>Bacilli</taxon>
        <taxon>Lactobacillales</taxon>
        <taxon>Streptococcaceae</taxon>
        <taxon>Streptococcus</taxon>
    </lineage>
</organism>
<dbReference type="FunFam" id="3.40.50.300:FF:000016">
    <property type="entry name" value="Oligopeptide ABC transporter ATP-binding component"/>
    <property type="match status" value="1"/>
</dbReference>
<comment type="subcellular location">
    <subcellularLocation>
        <location evidence="1">Cell membrane</location>
        <topology evidence="1">Peripheral membrane protein</topology>
    </subcellularLocation>
</comment>
<dbReference type="PANTHER" id="PTHR43297:SF2">
    <property type="entry name" value="DIPEPTIDE TRANSPORT ATP-BINDING PROTEIN DPPD"/>
    <property type="match status" value="1"/>
</dbReference>
<dbReference type="STRING" id="764298.STRMA_1836"/>
<evidence type="ECO:0000256" key="5">
    <source>
        <dbReference type="ARBA" id="ARBA00022741"/>
    </source>
</evidence>
<evidence type="ECO:0000259" key="8">
    <source>
        <dbReference type="PROSITE" id="PS50893"/>
    </source>
</evidence>
<sequence length="349" mass="39645">MDKETILQVSNLHVSFHTLEDTVQIIRGVNFDLKKGETLAIVGESGSGKSVLAQALMGLLTKNFQIKGDISYKKWALNDLKEEEWNTIRGKEISMVFQDPLTSLDPTMKIGLQIAEPLIRHQKIKRKEALKYVLEMMKKVGFANAEKHINDYPYQWSGGMRQRAVLAMALITKPEILIADEPTTALDATTQLQILHFIKEKQKNEGSSTIFITHDLGVVAGIADRVAVMYAGKIVESGTVDEIFYNPQHPYTWQLLDSLLSASESWEKMKFISETPVAFTQIIEGDAFAPRNMFALDIDFEEAPPLFQVSQTHYAATWLLDSRAPKVVPPESILRRWEKWALLKERRRK</sequence>
<dbReference type="Pfam" id="PF00005">
    <property type="entry name" value="ABC_tran"/>
    <property type="match status" value="1"/>
</dbReference>
<dbReference type="InterPro" id="IPR050388">
    <property type="entry name" value="ABC_Ni/Peptide_Import"/>
</dbReference>
<accession>G5JW95</accession>
<evidence type="ECO:0000256" key="2">
    <source>
        <dbReference type="ARBA" id="ARBA00005417"/>
    </source>
</evidence>
<protein>
    <submittedName>
        <fullName evidence="9">Oligopeptide ABC transporter, ATP-binding protein OppD</fullName>
    </submittedName>
</protein>
<dbReference type="OrthoDB" id="9802264at2"/>
<dbReference type="Gene3D" id="3.40.50.300">
    <property type="entry name" value="P-loop containing nucleotide triphosphate hydrolases"/>
    <property type="match status" value="1"/>
</dbReference>
<dbReference type="PANTHER" id="PTHR43297">
    <property type="entry name" value="OLIGOPEPTIDE TRANSPORT ATP-BINDING PROTEIN APPD"/>
    <property type="match status" value="1"/>
</dbReference>
<dbReference type="CDD" id="cd03257">
    <property type="entry name" value="ABC_NikE_OppD_transporters"/>
    <property type="match status" value="1"/>
</dbReference>
<evidence type="ECO:0000256" key="6">
    <source>
        <dbReference type="ARBA" id="ARBA00022840"/>
    </source>
</evidence>